<feature type="transmembrane region" description="Helical" evidence="5">
    <location>
        <begin position="214"/>
        <end position="232"/>
    </location>
</feature>
<dbReference type="InterPro" id="IPR036259">
    <property type="entry name" value="MFS_trans_sf"/>
</dbReference>
<feature type="transmembrane region" description="Helical" evidence="5">
    <location>
        <begin position="309"/>
        <end position="331"/>
    </location>
</feature>
<dbReference type="PROSITE" id="PS50850">
    <property type="entry name" value="MFS"/>
    <property type="match status" value="1"/>
</dbReference>
<feature type="transmembrane region" description="Helical" evidence="5">
    <location>
        <begin position="380"/>
        <end position="399"/>
    </location>
</feature>
<dbReference type="InterPro" id="IPR020846">
    <property type="entry name" value="MFS_dom"/>
</dbReference>
<dbReference type="Gene3D" id="1.20.1250.20">
    <property type="entry name" value="MFS general substrate transporter like domains"/>
    <property type="match status" value="1"/>
</dbReference>
<feature type="transmembrane region" description="Helical" evidence="5">
    <location>
        <begin position="269"/>
        <end position="297"/>
    </location>
</feature>
<keyword evidence="8" id="KW-1185">Reference proteome</keyword>
<organism evidence="7 8">
    <name type="scientific">Endocarpon pusillum</name>
    <dbReference type="NCBI Taxonomy" id="364733"/>
    <lineage>
        <taxon>Eukaryota</taxon>
        <taxon>Fungi</taxon>
        <taxon>Dikarya</taxon>
        <taxon>Ascomycota</taxon>
        <taxon>Pezizomycotina</taxon>
        <taxon>Eurotiomycetes</taxon>
        <taxon>Chaetothyriomycetidae</taxon>
        <taxon>Verrucariales</taxon>
        <taxon>Verrucariaceae</taxon>
        <taxon>Endocarpon</taxon>
    </lineage>
</organism>
<dbReference type="PANTHER" id="PTHR23501:SF84">
    <property type="entry name" value="VACUOLAR MEMBRANE AMINO ACID UPTAKE TRANSPORTER FNX2"/>
    <property type="match status" value="1"/>
</dbReference>
<keyword evidence="3 5" id="KW-1133">Transmembrane helix</keyword>
<keyword evidence="2 5" id="KW-0812">Transmembrane</keyword>
<evidence type="ECO:0000313" key="7">
    <source>
        <dbReference type="EMBL" id="KAF7502743.1"/>
    </source>
</evidence>
<evidence type="ECO:0000256" key="2">
    <source>
        <dbReference type="ARBA" id="ARBA00022692"/>
    </source>
</evidence>
<reference evidence="7" key="1">
    <citation type="submission" date="2020-02" db="EMBL/GenBank/DDBJ databases">
        <authorList>
            <person name="Palmer J.M."/>
        </authorList>
    </citation>
    <scope>NUCLEOTIDE SEQUENCE</scope>
    <source>
        <strain evidence="7">EPUS1.4</strain>
        <tissue evidence="7">Thallus</tissue>
    </source>
</reference>
<evidence type="ECO:0000256" key="4">
    <source>
        <dbReference type="ARBA" id="ARBA00023136"/>
    </source>
</evidence>
<evidence type="ECO:0000313" key="8">
    <source>
        <dbReference type="Proteomes" id="UP000606974"/>
    </source>
</evidence>
<dbReference type="Pfam" id="PF07690">
    <property type="entry name" value="MFS_1"/>
    <property type="match status" value="1"/>
</dbReference>
<comment type="subcellular location">
    <subcellularLocation>
        <location evidence="1">Membrane</location>
        <topology evidence="1">Multi-pass membrane protein</topology>
    </subcellularLocation>
</comment>
<feature type="transmembrane region" description="Helical" evidence="5">
    <location>
        <begin position="41"/>
        <end position="60"/>
    </location>
</feature>
<feature type="domain" description="Major facilitator superfamily (MFS) profile" evidence="6">
    <location>
        <begin position="1"/>
        <end position="403"/>
    </location>
</feature>
<dbReference type="OrthoDB" id="3437016at2759"/>
<dbReference type="Proteomes" id="UP000606974">
    <property type="component" value="Unassembled WGS sequence"/>
</dbReference>
<evidence type="ECO:0000256" key="1">
    <source>
        <dbReference type="ARBA" id="ARBA00004141"/>
    </source>
</evidence>
<feature type="transmembrane region" description="Helical" evidence="5">
    <location>
        <begin position="239"/>
        <end position="263"/>
    </location>
</feature>
<dbReference type="AlphaFoldDB" id="A0A8H7A530"/>
<dbReference type="EMBL" id="JAACFV010000223">
    <property type="protein sequence ID" value="KAF7502743.1"/>
    <property type="molecule type" value="Genomic_DNA"/>
</dbReference>
<feature type="transmembrane region" description="Helical" evidence="5">
    <location>
        <begin position="130"/>
        <end position="154"/>
    </location>
</feature>
<dbReference type="GO" id="GO:0015174">
    <property type="term" value="F:basic amino acid transmembrane transporter activity"/>
    <property type="evidence" value="ECO:0007669"/>
    <property type="project" value="TreeGrafter"/>
</dbReference>
<gene>
    <name evidence="7" type="ORF">GJ744_005204</name>
</gene>
<proteinExistence type="predicted"/>
<feature type="transmembrane region" description="Helical" evidence="5">
    <location>
        <begin position="175"/>
        <end position="194"/>
    </location>
</feature>
<dbReference type="GO" id="GO:0000329">
    <property type="term" value="C:fungal-type vacuole membrane"/>
    <property type="evidence" value="ECO:0007669"/>
    <property type="project" value="TreeGrafter"/>
</dbReference>
<evidence type="ECO:0000259" key="6">
    <source>
        <dbReference type="PROSITE" id="PS50850"/>
    </source>
</evidence>
<dbReference type="SUPFAM" id="SSF103473">
    <property type="entry name" value="MFS general substrate transporter"/>
    <property type="match status" value="1"/>
</dbReference>
<feature type="transmembrane region" description="Helical" evidence="5">
    <location>
        <begin position="6"/>
        <end position="29"/>
    </location>
</feature>
<feature type="transmembrane region" description="Helical" evidence="5">
    <location>
        <begin position="66"/>
        <end position="86"/>
    </location>
</feature>
<dbReference type="Gene3D" id="1.20.1720.10">
    <property type="entry name" value="Multidrug resistance protein D"/>
    <property type="match status" value="1"/>
</dbReference>
<protein>
    <recommendedName>
        <fullName evidence="6">Major facilitator superfamily (MFS) profile domain-containing protein</fullName>
    </recommendedName>
</protein>
<comment type="caution">
    <text evidence="7">The sequence shown here is derived from an EMBL/GenBank/DDBJ whole genome shotgun (WGS) entry which is preliminary data.</text>
</comment>
<sequence length="412" mass="44731">MNELIVARAFAGIGGGGQTTLVAIILSDVISLRERGTWQGYNNIVFAAGLGIGAPLGGFFTDHFGWRWSFLVQVPLTAIGFVNVFIALKLPATETTNWKQKLKRVDFGGAVVLILAVSTLLIGLDRGPDVSWVSPITLGCLCSSLPLFVLFLFVEMKVATEPFAPSHVLFDRNMLACSLCNFCAFGAWLAITYYLPLYWQAVEGLSATQAALRLLPGIVANVSGSLFAGLVIQKTGRYYWLTVICFITFTLGVIPIILFTGWLSTSLLGIWLGTVICGFSNGIGGTTTLVGLISYAGRDDQAVGIACLYLFRSLGSVIGISLSAATIQQVLRRRLHQALENSIDVDIIVDRVRKSLEYIRTLDPVLQGLVRRCYEAATRWSFVFDLLLVAGAIVASLGIQEKRILAKHIDIS</sequence>
<accession>A0A8H7A530</accession>
<dbReference type="InterPro" id="IPR011701">
    <property type="entry name" value="MFS"/>
</dbReference>
<dbReference type="PANTHER" id="PTHR23501">
    <property type="entry name" value="MAJOR FACILITATOR SUPERFAMILY"/>
    <property type="match status" value="1"/>
</dbReference>
<evidence type="ECO:0000256" key="5">
    <source>
        <dbReference type="SAM" id="Phobius"/>
    </source>
</evidence>
<keyword evidence="4 5" id="KW-0472">Membrane</keyword>
<feature type="transmembrane region" description="Helical" evidence="5">
    <location>
        <begin position="107"/>
        <end position="124"/>
    </location>
</feature>
<evidence type="ECO:0000256" key="3">
    <source>
        <dbReference type="ARBA" id="ARBA00022989"/>
    </source>
</evidence>
<name>A0A8H7A530_9EURO</name>